<sequence>MGVSAAALLKSLAKRCSKGGRVVIFLDQGRQNLEQHRREHPEVLWLAGVAAASAPAPTVDPDDPLQPTVEESVGGRERERRGGRGYRARDLDAPSPSTLAPPDLWPAAEGSCGGRGSLGTGRRWRERGGPADGSFARRSSCGPAGRGRRQC</sequence>
<dbReference type="EMBL" id="SPHZ02000006">
    <property type="protein sequence ID" value="KAF0915339.1"/>
    <property type="molecule type" value="Genomic_DNA"/>
</dbReference>
<dbReference type="PANTHER" id="PTHR37217:SF1">
    <property type="entry name" value="EXPRESSED PROTEIN"/>
    <property type="match status" value="1"/>
</dbReference>
<dbReference type="GO" id="GO:0009507">
    <property type="term" value="C:chloroplast"/>
    <property type="evidence" value="ECO:0007669"/>
    <property type="project" value="TreeGrafter"/>
</dbReference>
<accession>A0A6G1DS93</accession>
<evidence type="ECO:0000313" key="2">
    <source>
        <dbReference type="EMBL" id="KAF0915339.1"/>
    </source>
</evidence>
<dbReference type="AlphaFoldDB" id="A0A6G1DS93"/>
<feature type="compositionally biased region" description="Basic and acidic residues" evidence="1">
    <location>
        <begin position="73"/>
        <end position="92"/>
    </location>
</feature>
<keyword evidence="3" id="KW-1185">Reference proteome</keyword>
<dbReference type="PANTHER" id="PTHR37217">
    <property type="entry name" value="EXPRESSED PROTEIN"/>
    <property type="match status" value="1"/>
</dbReference>
<protein>
    <submittedName>
        <fullName evidence="2">Uncharacterized protein</fullName>
    </submittedName>
</protein>
<feature type="region of interest" description="Disordered" evidence="1">
    <location>
        <begin position="52"/>
        <end position="151"/>
    </location>
</feature>
<proteinExistence type="predicted"/>
<reference evidence="2 3" key="1">
    <citation type="submission" date="2019-11" db="EMBL/GenBank/DDBJ databases">
        <title>Whole genome sequence of Oryza granulata.</title>
        <authorList>
            <person name="Li W."/>
        </authorList>
    </citation>
    <scope>NUCLEOTIDE SEQUENCE [LARGE SCALE GENOMIC DNA]</scope>
    <source>
        <strain evidence="3">cv. Menghai</strain>
        <tissue evidence="2">Leaf</tissue>
    </source>
</reference>
<evidence type="ECO:0000256" key="1">
    <source>
        <dbReference type="SAM" id="MobiDB-lite"/>
    </source>
</evidence>
<comment type="caution">
    <text evidence="2">The sequence shown here is derived from an EMBL/GenBank/DDBJ whole genome shotgun (WGS) entry which is preliminary data.</text>
</comment>
<dbReference type="Proteomes" id="UP000479710">
    <property type="component" value="Unassembled WGS sequence"/>
</dbReference>
<name>A0A6G1DS93_9ORYZ</name>
<evidence type="ECO:0000313" key="3">
    <source>
        <dbReference type="Proteomes" id="UP000479710"/>
    </source>
</evidence>
<organism evidence="2 3">
    <name type="scientific">Oryza meyeriana var. granulata</name>
    <dbReference type="NCBI Taxonomy" id="110450"/>
    <lineage>
        <taxon>Eukaryota</taxon>
        <taxon>Viridiplantae</taxon>
        <taxon>Streptophyta</taxon>
        <taxon>Embryophyta</taxon>
        <taxon>Tracheophyta</taxon>
        <taxon>Spermatophyta</taxon>
        <taxon>Magnoliopsida</taxon>
        <taxon>Liliopsida</taxon>
        <taxon>Poales</taxon>
        <taxon>Poaceae</taxon>
        <taxon>BOP clade</taxon>
        <taxon>Oryzoideae</taxon>
        <taxon>Oryzeae</taxon>
        <taxon>Oryzinae</taxon>
        <taxon>Oryza</taxon>
        <taxon>Oryza meyeriana</taxon>
    </lineage>
</organism>
<gene>
    <name evidence="2" type="ORF">E2562_035562</name>
</gene>